<sequence length="93" mass="10725">MQAIQFNDQGELRTTPQEVISDLCTAPTREEAQDALWAWVQPVLLECHRQQQPARVRSLTAFYEQLEQLVNAVYHMREDPTVAPPQPKGTRHD</sequence>
<dbReference type="Proteomes" id="UP001597094">
    <property type="component" value="Unassembled WGS sequence"/>
</dbReference>
<proteinExistence type="predicted"/>
<dbReference type="RefSeq" id="WP_377523029.1">
    <property type="nucleotide sequence ID" value="NZ_JBHTLD010000017.1"/>
</dbReference>
<keyword evidence="2" id="KW-1185">Reference proteome</keyword>
<name>A0ABW3SLT6_9BACT</name>
<comment type="caution">
    <text evidence="1">The sequence shown here is derived from an EMBL/GenBank/DDBJ whole genome shotgun (WGS) entry which is preliminary data.</text>
</comment>
<evidence type="ECO:0000313" key="2">
    <source>
        <dbReference type="Proteomes" id="UP001597094"/>
    </source>
</evidence>
<gene>
    <name evidence="1" type="ORF">ACFQ2O_03580</name>
</gene>
<reference evidence="2" key="1">
    <citation type="journal article" date="2019" name="Int. J. Syst. Evol. Microbiol.">
        <title>The Global Catalogue of Microorganisms (GCM) 10K type strain sequencing project: providing services to taxonomists for standard genome sequencing and annotation.</title>
        <authorList>
            <consortium name="The Broad Institute Genomics Platform"/>
            <consortium name="The Broad Institute Genome Sequencing Center for Infectious Disease"/>
            <person name="Wu L."/>
            <person name="Ma J."/>
        </authorList>
    </citation>
    <scope>NUCLEOTIDE SEQUENCE [LARGE SCALE GENOMIC DNA]</scope>
    <source>
        <strain evidence="2">JCM 31319</strain>
    </source>
</reference>
<protein>
    <submittedName>
        <fullName evidence="1">Uncharacterized protein</fullName>
    </submittedName>
</protein>
<accession>A0ABW3SLT6</accession>
<evidence type="ECO:0000313" key="1">
    <source>
        <dbReference type="EMBL" id="MFD1185275.1"/>
    </source>
</evidence>
<organism evidence="1 2">
    <name type="scientific">Pontibacter rugosus</name>
    <dbReference type="NCBI Taxonomy" id="1745966"/>
    <lineage>
        <taxon>Bacteria</taxon>
        <taxon>Pseudomonadati</taxon>
        <taxon>Bacteroidota</taxon>
        <taxon>Cytophagia</taxon>
        <taxon>Cytophagales</taxon>
        <taxon>Hymenobacteraceae</taxon>
        <taxon>Pontibacter</taxon>
    </lineage>
</organism>
<dbReference type="EMBL" id="JBHTLD010000017">
    <property type="protein sequence ID" value="MFD1185275.1"/>
    <property type="molecule type" value="Genomic_DNA"/>
</dbReference>